<sequence length="645" mass="74282">MCLAAVASDSQDLGLYLNVDCQKSAVSCQSAPKKPRDYCRYNQTFVTHMSFTGCQENLSELSITFLNRNCLIVSVPPCIIEVFRAQKVTDCKTNGKRPLGRPKCRWEDTIRMDSKKIGCNEVDWIELAQDRDIVVVEVAANNNPTVVVTDNYHIRRLQKQAFRTVSINKTNKRMRSEVPLTPEQLESVFDSLDKQGNGYLTIKQFLAGFGKTGVIRCGCVYVTGEFLSSHAVMARSISGSSEEDAMYVATPVESSDDDSAENRKEEALNQVLSEIEATGAINRDEKDNIVEEIYPHLHGMRLRNHFGKTTINQPSWNSRIDLIVTKKPDYIGGLRQLCRRVQREGTPFTVANLESFLRVLVQELRRRQGEMRNLEETIRARDDMHRNQMHRLYEEMDNHISEEKDSIMRKEELKFETARSSLLSELARRDEQIQEIEEQRRETAAHLQELRDREAATKQDNYRLLESKYELESQLEKERKTNYRLHQCIEEIRKDSIWDKQKYMSAGFHLAKSIVLEQQGLLNQLEMLKSMTATLEGKEDDHNKTKKWESQNYFEGESCSHSLDSCDQFTSAEYEYDEEICGTKQRLASLDSLKSMASSTSSFTSSRWRTPCLKEELDNVQVCSNSLDSAVNDREVVVQFHKRIS</sequence>
<feature type="coiled-coil region" evidence="1">
    <location>
        <begin position="419"/>
        <end position="453"/>
    </location>
</feature>
<keyword evidence="1" id="KW-0175">Coiled coil</keyword>
<evidence type="ECO:0000256" key="1">
    <source>
        <dbReference type="SAM" id="Coils"/>
    </source>
</evidence>
<dbReference type="GO" id="GO:0005509">
    <property type="term" value="F:calcium ion binding"/>
    <property type="evidence" value="ECO:0007669"/>
    <property type="project" value="InterPro"/>
</dbReference>
<dbReference type="EMBL" id="OC319746">
    <property type="protein sequence ID" value="CAD7406204.1"/>
    <property type="molecule type" value="Genomic_DNA"/>
</dbReference>
<proteinExistence type="predicted"/>
<evidence type="ECO:0000259" key="2">
    <source>
        <dbReference type="PROSITE" id="PS50222"/>
    </source>
</evidence>
<organism evidence="3">
    <name type="scientific">Timema cristinae</name>
    <name type="common">Walking stick</name>
    <dbReference type="NCBI Taxonomy" id="61476"/>
    <lineage>
        <taxon>Eukaryota</taxon>
        <taxon>Metazoa</taxon>
        <taxon>Ecdysozoa</taxon>
        <taxon>Arthropoda</taxon>
        <taxon>Hexapoda</taxon>
        <taxon>Insecta</taxon>
        <taxon>Pterygota</taxon>
        <taxon>Neoptera</taxon>
        <taxon>Polyneoptera</taxon>
        <taxon>Phasmatodea</taxon>
        <taxon>Timematodea</taxon>
        <taxon>Timematoidea</taxon>
        <taxon>Timematidae</taxon>
        <taxon>Timema</taxon>
    </lineage>
</organism>
<feature type="domain" description="EF-hand" evidence="2">
    <location>
        <begin position="180"/>
        <end position="215"/>
    </location>
</feature>
<evidence type="ECO:0000313" key="3">
    <source>
        <dbReference type="EMBL" id="CAD7406204.1"/>
    </source>
</evidence>
<reference evidence="3" key="1">
    <citation type="submission" date="2020-11" db="EMBL/GenBank/DDBJ databases">
        <authorList>
            <person name="Tran Van P."/>
        </authorList>
    </citation>
    <scope>NUCLEOTIDE SEQUENCE</scope>
</reference>
<dbReference type="AlphaFoldDB" id="A0A7R9D2V0"/>
<gene>
    <name evidence="3" type="ORF">TCEB3V08_LOCUS8387</name>
</gene>
<dbReference type="InterPro" id="IPR002048">
    <property type="entry name" value="EF_hand_dom"/>
</dbReference>
<protein>
    <recommendedName>
        <fullName evidence="2">EF-hand domain-containing protein</fullName>
    </recommendedName>
</protein>
<accession>A0A7R9D2V0</accession>
<name>A0A7R9D2V0_TIMCR</name>
<dbReference type="PROSITE" id="PS50222">
    <property type="entry name" value="EF_HAND_2"/>
    <property type="match status" value="1"/>
</dbReference>